<sequence length="154" mass="16376">MTSASTLKAVRLIHLYSGILFAPTILFFAITGGLQMFSYHETTRGSTYVPPQILVHLAQLHKKGTLYVTPKRPAPVAAPKADAPTAETVKPGPAPAPPKHNALPTKVFFAATAIALALSTLTGIVMAWKYARRKSVVAVTLLAGILIPVVLLLL</sequence>
<gene>
    <name evidence="3" type="ordered locus">Terro_4244</name>
</gene>
<protein>
    <recommendedName>
        <fullName evidence="5">PepSY-associated TM region</fullName>
    </recommendedName>
</protein>
<evidence type="ECO:0008006" key="5">
    <source>
        <dbReference type="Google" id="ProtNLM"/>
    </source>
</evidence>
<dbReference type="AlphaFoldDB" id="I3ZMI0"/>
<keyword evidence="2" id="KW-1133">Transmembrane helix</keyword>
<dbReference type="RefSeq" id="WP_014787708.1">
    <property type="nucleotide sequence ID" value="NC_018014.1"/>
</dbReference>
<feature type="transmembrane region" description="Helical" evidence="2">
    <location>
        <begin position="107"/>
        <end position="128"/>
    </location>
</feature>
<keyword evidence="2" id="KW-0472">Membrane</keyword>
<reference evidence="3 4" key="1">
    <citation type="submission" date="2012-06" db="EMBL/GenBank/DDBJ databases">
        <title>Complete genome of Terriglobus roseus DSM 18391.</title>
        <authorList>
            <consortium name="US DOE Joint Genome Institute (JGI-PGF)"/>
            <person name="Lucas S."/>
            <person name="Copeland A."/>
            <person name="Lapidus A."/>
            <person name="Glavina del Rio T."/>
            <person name="Dalin E."/>
            <person name="Tice H."/>
            <person name="Bruce D."/>
            <person name="Goodwin L."/>
            <person name="Pitluck S."/>
            <person name="Peters L."/>
            <person name="Mikhailova N."/>
            <person name="Munk A.C.C."/>
            <person name="Kyrpides N."/>
            <person name="Mavromatis K."/>
            <person name="Ivanova N."/>
            <person name="Brettin T."/>
            <person name="Detter J.C."/>
            <person name="Han C."/>
            <person name="Larimer F."/>
            <person name="Land M."/>
            <person name="Hauser L."/>
            <person name="Markowitz V."/>
            <person name="Cheng J.-F."/>
            <person name="Hugenholtz P."/>
            <person name="Woyke T."/>
            <person name="Wu D."/>
            <person name="Brambilla E."/>
            <person name="Klenk H.-P."/>
            <person name="Eisen J.A."/>
        </authorList>
    </citation>
    <scope>NUCLEOTIDE SEQUENCE [LARGE SCALE GENOMIC DNA]</scope>
    <source>
        <strain evidence="4">DSM 18391 / NRRL B-41598 / KBS 63</strain>
    </source>
</reference>
<keyword evidence="2" id="KW-0812">Transmembrane</keyword>
<organism evidence="3 4">
    <name type="scientific">Terriglobus roseus (strain DSM 18391 / NRRL B-41598 / KBS 63)</name>
    <dbReference type="NCBI Taxonomy" id="926566"/>
    <lineage>
        <taxon>Bacteria</taxon>
        <taxon>Pseudomonadati</taxon>
        <taxon>Acidobacteriota</taxon>
        <taxon>Terriglobia</taxon>
        <taxon>Terriglobales</taxon>
        <taxon>Acidobacteriaceae</taxon>
        <taxon>Terriglobus</taxon>
    </lineage>
</organism>
<feature type="transmembrane region" description="Helical" evidence="2">
    <location>
        <begin position="135"/>
        <end position="153"/>
    </location>
</feature>
<dbReference type="HOGENOM" id="CLU_1703376_0_0_0"/>
<evidence type="ECO:0000256" key="1">
    <source>
        <dbReference type="SAM" id="MobiDB-lite"/>
    </source>
</evidence>
<accession>I3ZMI0</accession>
<dbReference type="Proteomes" id="UP000006056">
    <property type="component" value="Chromosome"/>
</dbReference>
<dbReference type="eggNOG" id="ENOG5032VCA">
    <property type="taxonomic scope" value="Bacteria"/>
</dbReference>
<evidence type="ECO:0000256" key="2">
    <source>
        <dbReference type="SAM" id="Phobius"/>
    </source>
</evidence>
<keyword evidence="4" id="KW-1185">Reference proteome</keyword>
<dbReference type="STRING" id="926566.Terro_4244"/>
<dbReference type="EMBL" id="CP003379">
    <property type="protein sequence ID" value="AFL90448.1"/>
    <property type="molecule type" value="Genomic_DNA"/>
</dbReference>
<dbReference type="KEGG" id="trs:Terro_4244"/>
<name>I3ZMI0_TERRK</name>
<proteinExistence type="predicted"/>
<feature type="region of interest" description="Disordered" evidence="1">
    <location>
        <begin position="72"/>
        <end position="96"/>
    </location>
</feature>
<evidence type="ECO:0000313" key="4">
    <source>
        <dbReference type="Proteomes" id="UP000006056"/>
    </source>
</evidence>
<dbReference type="OrthoDB" id="118706at2"/>
<feature type="compositionally biased region" description="Low complexity" evidence="1">
    <location>
        <begin position="72"/>
        <end position="86"/>
    </location>
</feature>
<feature type="transmembrane region" description="Helical" evidence="2">
    <location>
        <begin position="12"/>
        <end position="34"/>
    </location>
</feature>
<evidence type="ECO:0000313" key="3">
    <source>
        <dbReference type="EMBL" id="AFL90448.1"/>
    </source>
</evidence>